<dbReference type="AlphaFoldDB" id="A0A4Q9Q3H5"/>
<dbReference type="Proteomes" id="UP000292082">
    <property type="component" value="Unassembled WGS sequence"/>
</dbReference>
<gene>
    <name evidence="1" type="ORF">BD310DRAFT_920761</name>
</gene>
<accession>A0A4Q9Q3H5</accession>
<keyword evidence="2" id="KW-1185">Reference proteome</keyword>
<sequence length="93" mass="9791">MFLSAHRDPSGATLHQLSINGPVNGVIRSRGRIQAILLFIQLCSPVLASAVRSSGHSAGGACPNTGNASPFAPRPSLMVTFVRSMECKKTGMR</sequence>
<protein>
    <submittedName>
        <fullName evidence="1">Uncharacterized protein</fullName>
    </submittedName>
</protein>
<name>A0A4Q9Q3H5_9APHY</name>
<organism evidence="1 2">
    <name type="scientific">Dichomitus squalens</name>
    <dbReference type="NCBI Taxonomy" id="114155"/>
    <lineage>
        <taxon>Eukaryota</taxon>
        <taxon>Fungi</taxon>
        <taxon>Dikarya</taxon>
        <taxon>Basidiomycota</taxon>
        <taxon>Agaricomycotina</taxon>
        <taxon>Agaricomycetes</taxon>
        <taxon>Polyporales</taxon>
        <taxon>Polyporaceae</taxon>
        <taxon>Dichomitus</taxon>
    </lineage>
</organism>
<proteinExistence type="predicted"/>
<reference evidence="1 2" key="1">
    <citation type="submission" date="2019-01" db="EMBL/GenBank/DDBJ databases">
        <title>Draft genome sequences of three monokaryotic isolates of the white-rot basidiomycete fungus Dichomitus squalens.</title>
        <authorList>
            <consortium name="DOE Joint Genome Institute"/>
            <person name="Lopez S.C."/>
            <person name="Andreopoulos B."/>
            <person name="Pangilinan J."/>
            <person name="Lipzen A."/>
            <person name="Riley R."/>
            <person name="Ahrendt S."/>
            <person name="Ng V."/>
            <person name="Barry K."/>
            <person name="Daum C."/>
            <person name="Grigoriev I.V."/>
            <person name="Hilden K.S."/>
            <person name="Makela M.R."/>
            <person name="de Vries R.P."/>
        </authorList>
    </citation>
    <scope>NUCLEOTIDE SEQUENCE [LARGE SCALE GENOMIC DNA]</scope>
    <source>
        <strain evidence="1 2">CBS 464.89</strain>
    </source>
</reference>
<dbReference type="EMBL" id="ML145098">
    <property type="protein sequence ID" value="TBU61436.1"/>
    <property type="molecule type" value="Genomic_DNA"/>
</dbReference>
<evidence type="ECO:0000313" key="1">
    <source>
        <dbReference type="EMBL" id="TBU61436.1"/>
    </source>
</evidence>
<evidence type="ECO:0000313" key="2">
    <source>
        <dbReference type="Proteomes" id="UP000292082"/>
    </source>
</evidence>